<dbReference type="EMBL" id="VCQV01000018">
    <property type="protein sequence ID" value="TWP35532.1"/>
    <property type="molecule type" value="Genomic_DNA"/>
</dbReference>
<evidence type="ECO:0000256" key="8">
    <source>
        <dbReference type="SAM" id="Phobius"/>
    </source>
</evidence>
<dbReference type="Pfam" id="PF03595">
    <property type="entry name" value="SLAC1"/>
    <property type="match status" value="1"/>
</dbReference>
<evidence type="ECO:0000313" key="9">
    <source>
        <dbReference type="EMBL" id="TWP35532.1"/>
    </source>
</evidence>
<gene>
    <name evidence="9" type="ORF">FGL98_13175</name>
</gene>
<reference evidence="9 10" key="1">
    <citation type="submission" date="2019-05" db="EMBL/GenBank/DDBJ databases">
        <authorList>
            <person name="Lee S.D."/>
        </authorList>
    </citation>
    <scope>NUCLEOTIDE SEQUENCE [LARGE SCALE GENOMIC DNA]</scope>
    <source>
        <strain evidence="9 10">C5-26</strain>
    </source>
</reference>
<evidence type="ECO:0000256" key="3">
    <source>
        <dbReference type="ARBA" id="ARBA00022448"/>
    </source>
</evidence>
<feature type="transmembrane region" description="Helical" evidence="8">
    <location>
        <begin position="36"/>
        <end position="54"/>
    </location>
</feature>
<feature type="transmembrane region" description="Helical" evidence="8">
    <location>
        <begin position="298"/>
        <end position="318"/>
    </location>
</feature>
<keyword evidence="7 8" id="KW-0472">Membrane</keyword>
<feature type="transmembrane region" description="Helical" evidence="8">
    <location>
        <begin position="227"/>
        <end position="245"/>
    </location>
</feature>
<dbReference type="GO" id="GO:0005886">
    <property type="term" value="C:plasma membrane"/>
    <property type="evidence" value="ECO:0007669"/>
    <property type="project" value="UniProtKB-SubCell"/>
</dbReference>
<evidence type="ECO:0000256" key="5">
    <source>
        <dbReference type="ARBA" id="ARBA00022692"/>
    </source>
</evidence>
<keyword evidence="5 8" id="KW-0812">Transmembrane</keyword>
<keyword evidence="4" id="KW-1003">Cell membrane</keyword>
<evidence type="ECO:0000256" key="7">
    <source>
        <dbReference type="ARBA" id="ARBA00023136"/>
    </source>
</evidence>
<name>A0A563E029_9MICO</name>
<comment type="subcellular location">
    <subcellularLocation>
        <location evidence="1">Cell membrane</location>
        <topology evidence="1">Multi-pass membrane protein</topology>
    </subcellularLocation>
</comment>
<keyword evidence="10" id="KW-1185">Reference proteome</keyword>
<feature type="transmembrane region" description="Helical" evidence="8">
    <location>
        <begin position="330"/>
        <end position="348"/>
    </location>
</feature>
<reference evidence="9 10" key="2">
    <citation type="submission" date="2019-08" db="EMBL/GenBank/DDBJ databases">
        <title>Jejuicoccus antrihumi gen. nov., sp. nov., a new member of the family Dermacoccaceae isolated from a cave.</title>
        <authorList>
            <person name="Schumann P."/>
            <person name="Kim I.S."/>
        </authorList>
    </citation>
    <scope>NUCLEOTIDE SEQUENCE [LARGE SCALE GENOMIC DNA]</scope>
    <source>
        <strain evidence="9 10">C5-26</strain>
    </source>
</reference>
<protein>
    <recommendedName>
        <fullName evidence="11">Tellurite resistance protein permease</fullName>
    </recommendedName>
</protein>
<accession>A0A563E029</accession>
<dbReference type="Gene3D" id="1.50.10.150">
    <property type="entry name" value="Voltage-dependent anion channel"/>
    <property type="match status" value="1"/>
</dbReference>
<keyword evidence="6 8" id="KW-1133">Transmembrane helix</keyword>
<comment type="similarity">
    <text evidence="2">Belongs to the tellurite-resistance/dicarboxylate transporter (TDT) family.</text>
</comment>
<dbReference type="PANTHER" id="PTHR31686">
    <property type="match status" value="1"/>
</dbReference>
<comment type="caution">
    <text evidence="9">The sequence shown here is derived from an EMBL/GenBank/DDBJ whole genome shotgun (WGS) entry which is preliminary data.</text>
</comment>
<dbReference type="GO" id="GO:0000319">
    <property type="term" value="F:sulfite transmembrane transporter activity"/>
    <property type="evidence" value="ECO:0007669"/>
    <property type="project" value="TreeGrafter"/>
</dbReference>
<dbReference type="AlphaFoldDB" id="A0A563E029"/>
<evidence type="ECO:0008006" key="11">
    <source>
        <dbReference type="Google" id="ProtNLM"/>
    </source>
</evidence>
<evidence type="ECO:0000256" key="4">
    <source>
        <dbReference type="ARBA" id="ARBA00022475"/>
    </source>
</evidence>
<sequence>MSKVNAASRSAPSVEAAGRPQSAAYRLIRDLSIAEFAFVMATGIISAGLWTIHADLISRILLVISVAAYVFLGAVHLMRIIWWLPRILSEIVGPNGFSFITFTAASNVLSARFSLADHTTTASILLVIGVTSWIVLGYGVPLGMIAHAKRHTTLDPVNGTWFIWIVGTQSVAVAAASLADAFHNYPLEAFAGICWAIGLIQYLLLAAVEFARLLLRRIRPSESIAPYWVFMGAAAITIFAGAHLLQLRQVEHLILPDVVESLSMIMWSFATWLIPLLLALCIWRTFKRHRQIEYRTEWWAIVFPVGMYGVASRELGLVNHEHWLIDLGSWDAWLALGVWTAVVLMLIVHEQHIRWARRIRRGVPDRPANGPSAA</sequence>
<evidence type="ECO:0000256" key="1">
    <source>
        <dbReference type="ARBA" id="ARBA00004651"/>
    </source>
</evidence>
<feature type="transmembrane region" description="Helical" evidence="8">
    <location>
        <begin position="96"/>
        <end position="115"/>
    </location>
</feature>
<dbReference type="InterPro" id="IPR038665">
    <property type="entry name" value="Voltage-dep_anion_channel_sf"/>
</dbReference>
<dbReference type="InterPro" id="IPR051629">
    <property type="entry name" value="Sulfite_efflux_TDT"/>
</dbReference>
<dbReference type="InterPro" id="IPR004695">
    <property type="entry name" value="SLAC1/Mae1/Ssu1/TehA"/>
</dbReference>
<proteinExistence type="inferred from homology"/>
<feature type="transmembrane region" description="Helical" evidence="8">
    <location>
        <begin position="189"/>
        <end position="215"/>
    </location>
</feature>
<evidence type="ECO:0000256" key="6">
    <source>
        <dbReference type="ARBA" id="ARBA00022989"/>
    </source>
</evidence>
<evidence type="ECO:0000313" key="10">
    <source>
        <dbReference type="Proteomes" id="UP000320244"/>
    </source>
</evidence>
<dbReference type="CDD" id="cd09319">
    <property type="entry name" value="TDT_like_1"/>
    <property type="match status" value="1"/>
</dbReference>
<feature type="transmembrane region" description="Helical" evidence="8">
    <location>
        <begin position="265"/>
        <end position="286"/>
    </location>
</feature>
<keyword evidence="3" id="KW-0813">Transport</keyword>
<dbReference type="PANTHER" id="PTHR31686:SF1">
    <property type="entry name" value="SULFITE EFFLUX PUMP SSU1"/>
    <property type="match status" value="1"/>
</dbReference>
<feature type="transmembrane region" description="Helical" evidence="8">
    <location>
        <begin position="60"/>
        <end position="84"/>
    </location>
</feature>
<dbReference type="Proteomes" id="UP000320244">
    <property type="component" value="Unassembled WGS sequence"/>
</dbReference>
<feature type="transmembrane region" description="Helical" evidence="8">
    <location>
        <begin position="161"/>
        <end position="183"/>
    </location>
</feature>
<organism evidence="9 10">
    <name type="scientific">Leekyejoonella antrihumi</name>
    <dbReference type="NCBI Taxonomy" id="1660198"/>
    <lineage>
        <taxon>Bacteria</taxon>
        <taxon>Bacillati</taxon>
        <taxon>Actinomycetota</taxon>
        <taxon>Actinomycetes</taxon>
        <taxon>Micrococcales</taxon>
        <taxon>Dermacoccaceae</taxon>
        <taxon>Leekyejoonella</taxon>
    </lineage>
</organism>
<feature type="transmembrane region" description="Helical" evidence="8">
    <location>
        <begin position="121"/>
        <end position="140"/>
    </location>
</feature>
<evidence type="ECO:0000256" key="2">
    <source>
        <dbReference type="ARBA" id="ARBA00008566"/>
    </source>
</evidence>